<dbReference type="Proteomes" id="UP000268162">
    <property type="component" value="Unassembled WGS sequence"/>
</dbReference>
<organism evidence="1 2">
    <name type="scientific">Dimargaris cristalligena</name>
    <dbReference type="NCBI Taxonomy" id="215637"/>
    <lineage>
        <taxon>Eukaryota</taxon>
        <taxon>Fungi</taxon>
        <taxon>Fungi incertae sedis</taxon>
        <taxon>Zoopagomycota</taxon>
        <taxon>Kickxellomycotina</taxon>
        <taxon>Dimargaritomycetes</taxon>
        <taxon>Dimargaritales</taxon>
        <taxon>Dimargaritaceae</taxon>
        <taxon>Dimargaris</taxon>
    </lineage>
</organism>
<dbReference type="AlphaFoldDB" id="A0A4P9ZRK1"/>
<gene>
    <name evidence="1" type="ORF">BJ085DRAFT_27255</name>
</gene>
<name>A0A4P9ZRK1_9FUNG</name>
<sequence>MGLISKLIQKWCCMLVDWGDLRWQEQSFVFMLLFGIGSFATSTSHSSEYLATQPELEVRTWSSAQPVCPTSATRSFFYPDPASSQLAQSNSVNTVTTQFGNWSLQDSNSGDKSGQDDV</sequence>
<accession>A0A4P9ZRK1</accession>
<protein>
    <submittedName>
        <fullName evidence="1">Uncharacterized protein</fullName>
    </submittedName>
</protein>
<evidence type="ECO:0000313" key="2">
    <source>
        <dbReference type="Proteomes" id="UP000268162"/>
    </source>
</evidence>
<keyword evidence="2" id="KW-1185">Reference proteome</keyword>
<evidence type="ECO:0000313" key="1">
    <source>
        <dbReference type="EMBL" id="RKP36083.1"/>
    </source>
</evidence>
<dbReference type="EMBL" id="ML002723">
    <property type="protein sequence ID" value="RKP36083.1"/>
    <property type="molecule type" value="Genomic_DNA"/>
</dbReference>
<proteinExistence type="predicted"/>
<reference evidence="2" key="1">
    <citation type="journal article" date="2018" name="Nat. Microbiol.">
        <title>Leveraging single-cell genomics to expand the fungal tree of life.</title>
        <authorList>
            <person name="Ahrendt S.R."/>
            <person name="Quandt C.A."/>
            <person name="Ciobanu D."/>
            <person name="Clum A."/>
            <person name="Salamov A."/>
            <person name="Andreopoulos B."/>
            <person name="Cheng J.F."/>
            <person name="Woyke T."/>
            <person name="Pelin A."/>
            <person name="Henrissat B."/>
            <person name="Reynolds N.K."/>
            <person name="Benny G.L."/>
            <person name="Smith M.E."/>
            <person name="James T.Y."/>
            <person name="Grigoriev I.V."/>
        </authorList>
    </citation>
    <scope>NUCLEOTIDE SEQUENCE [LARGE SCALE GENOMIC DNA]</scope>
    <source>
        <strain evidence="2">RSA 468</strain>
    </source>
</reference>